<comment type="caution">
    <text evidence="4">The sequence shown here is derived from an EMBL/GenBank/DDBJ whole genome shotgun (WGS) entry which is preliminary data.</text>
</comment>
<dbReference type="EC" id="2.1.1.63" evidence="4"/>
<dbReference type="PANTHER" id="PTHR10815">
    <property type="entry name" value="METHYLATED-DNA--PROTEIN-CYSTEINE METHYLTRANSFERASE"/>
    <property type="match status" value="1"/>
</dbReference>
<feature type="domain" description="Methylated-DNA-[protein]-cysteine S-methyltransferase DNA binding" evidence="2">
    <location>
        <begin position="78"/>
        <end position="158"/>
    </location>
</feature>
<dbReference type="Gene3D" id="1.10.10.10">
    <property type="entry name" value="Winged helix-like DNA-binding domain superfamily/Winged helix DNA-binding domain"/>
    <property type="match status" value="1"/>
</dbReference>
<dbReference type="GO" id="GO:0003908">
    <property type="term" value="F:methylated-DNA-[protein]-cysteine S-methyltransferase activity"/>
    <property type="evidence" value="ECO:0007669"/>
    <property type="project" value="UniProtKB-EC"/>
</dbReference>
<keyword evidence="4" id="KW-0489">Methyltransferase</keyword>
<dbReference type="NCBIfam" id="TIGR00589">
    <property type="entry name" value="ogt"/>
    <property type="match status" value="1"/>
</dbReference>
<keyword evidence="4" id="KW-0808">Transferase</keyword>
<dbReference type="GO" id="GO:0006281">
    <property type="term" value="P:DNA repair"/>
    <property type="evidence" value="ECO:0007669"/>
    <property type="project" value="InterPro"/>
</dbReference>
<dbReference type="PANTHER" id="PTHR10815:SF5">
    <property type="entry name" value="METHYLATED-DNA--PROTEIN-CYSTEINE METHYLTRANSFERASE"/>
    <property type="match status" value="1"/>
</dbReference>
<proteinExistence type="predicted"/>
<sequence length="164" mass="17001">MPSGLQQWTRMTGPIGELLLTSDGDSLTGVYVGAPLPGVVLGDQRSAPVLTAARRQLDAWFAGDLRAFDLPTAPAGTPFQCRVWAAVRAIPYGSTSTYGAVALAAGATVGAAMAVGSASARNPLSIVVPCHRLTTAAGRLRGGPEGARRKEILQEFERRALAST</sequence>
<dbReference type="SUPFAM" id="SSF53155">
    <property type="entry name" value="Methylated DNA-protein cysteine methyltransferase domain"/>
    <property type="match status" value="1"/>
</dbReference>
<evidence type="ECO:0000313" key="5">
    <source>
        <dbReference type="Proteomes" id="UP000663801"/>
    </source>
</evidence>
<dbReference type="CDD" id="cd06445">
    <property type="entry name" value="ATase"/>
    <property type="match status" value="1"/>
</dbReference>
<feature type="domain" description="Methylguanine DNA methyltransferase ribonuclease-like" evidence="3">
    <location>
        <begin position="13"/>
        <end position="73"/>
    </location>
</feature>
<dbReference type="Proteomes" id="UP000663801">
    <property type="component" value="Unassembled WGS sequence"/>
</dbReference>
<dbReference type="InterPro" id="IPR008332">
    <property type="entry name" value="MethylG_MeTrfase_N"/>
</dbReference>
<dbReference type="Pfam" id="PF02870">
    <property type="entry name" value="Methyltransf_1N"/>
    <property type="match status" value="1"/>
</dbReference>
<dbReference type="RefSeq" id="WP_205255647.1">
    <property type="nucleotide sequence ID" value="NZ_BAAAPV010000002.1"/>
</dbReference>
<organism evidence="4 5">
    <name type="scientific">Nakamurella flavida</name>
    <dbReference type="NCBI Taxonomy" id="363630"/>
    <lineage>
        <taxon>Bacteria</taxon>
        <taxon>Bacillati</taxon>
        <taxon>Actinomycetota</taxon>
        <taxon>Actinomycetes</taxon>
        <taxon>Nakamurellales</taxon>
        <taxon>Nakamurellaceae</taxon>
        <taxon>Nakamurella</taxon>
    </lineage>
</organism>
<keyword evidence="5" id="KW-1185">Reference proteome</keyword>
<evidence type="ECO:0000256" key="1">
    <source>
        <dbReference type="ARBA" id="ARBA00022763"/>
    </source>
</evidence>
<dbReference type="Pfam" id="PF01035">
    <property type="entry name" value="DNA_binding_1"/>
    <property type="match status" value="1"/>
</dbReference>
<reference evidence="4" key="1">
    <citation type="submission" date="2021-01" db="EMBL/GenBank/DDBJ databases">
        <title>KCTC 19127 draft genome.</title>
        <authorList>
            <person name="An D."/>
        </authorList>
    </citation>
    <scope>NUCLEOTIDE SEQUENCE</scope>
    <source>
        <strain evidence="4">KCTC 19127</strain>
    </source>
</reference>
<dbReference type="InterPro" id="IPR036217">
    <property type="entry name" value="MethylDNA_cys_MeTrfase_DNAb"/>
</dbReference>
<evidence type="ECO:0000259" key="3">
    <source>
        <dbReference type="Pfam" id="PF02870"/>
    </source>
</evidence>
<dbReference type="EMBL" id="JAERWL010000005">
    <property type="protein sequence ID" value="MBM9475531.1"/>
    <property type="molecule type" value="Genomic_DNA"/>
</dbReference>
<dbReference type="AlphaFoldDB" id="A0A939C1Z9"/>
<dbReference type="Gene3D" id="3.30.160.70">
    <property type="entry name" value="Methylated DNA-protein cysteine methyltransferase domain"/>
    <property type="match status" value="1"/>
</dbReference>
<name>A0A939C1Z9_9ACTN</name>
<evidence type="ECO:0000313" key="4">
    <source>
        <dbReference type="EMBL" id="MBM9475531.1"/>
    </source>
</evidence>
<accession>A0A939C1Z9</accession>
<dbReference type="GO" id="GO:0032259">
    <property type="term" value="P:methylation"/>
    <property type="evidence" value="ECO:0007669"/>
    <property type="project" value="UniProtKB-KW"/>
</dbReference>
<gene>
    <name evidence="4" type="ORF">JL107_03640</name>
</gene>
<dbReference type="InterPro" id="IPR036631">
    <property type="entry name" value="MGMT_N_sf"/>
</dbReference>
<evidence type="ECO:0000259" key="2">
    <source>
        <dbReference type="Pfam" id="PF01035"/>
    </source>
</evidence>
<dbReference type="InterPro" id="IPR036388">
    <property type="entry name" value="WH-like_DNA-bd_sf"/>
</dbReference>
<protein>
    <submittedName>
        <fullName evidence="4">Methylated-DNA--[protein]-cysteine S-methyltransferase</fullName>
        <ecNumber evidence="4">2.1.1.63</ecNumber>
    </submittedName>
</protein>
<dbReference type="InterPro" id="IPR014048">
    <property type="entry name" value="MethylDNA_cys_MeTrfase_DNA-bd"/>
</dbReference>
<keyword evidence="1" id="KW-0227">DNA damage</keyword>
<dbReference type="SUPFAM" id="SSF46767">
    <property type="entry name" value="Methylated DNA-protein cysteine methyltransferase, C-terminal domain"/>
    <property type="match status" value="1"/>
</dbReference>